<name>A0A8S1XLH9_PAROT</name>
<protein>
    <submittedName>
        <fullName evidence="1">Uncharacterized protein</fullName>
    </submittedName>
</protein>
<organism evidence="1 2">
    <name type="scientific">Paramecium octaurelia</name>
    <dbReference type="NCBI Taxonomy" id="43137"/>
    <lineage>
        <taxon>Eukaryota</taxon>
        <taxon>Sar</taxon>
        <taxon>Alveolata</taxon>
        <taxon>Ciliophora</taxon>
        <taxon>Intramacronucleata</taxon>
        <taxon>Oligohymenophorea</taxon>
        <taxon>Peniculida</taxon>
        <taxon>Parameciidae</taxon>
        <taxon>Paramecium</taxon>
    </lineage>
</organism>
<dbReference type="EMBL" id="CAJJDP010000125">
    <property type="protein sequence ID" value="CAD8201687.1"/>
    <property type="molecule type" value="Genomic_DNA"/>
</dbReference>
<evidence type="ECO:0000313" key="2">
    <source>
        <dbReference type="Proteomes" id="UP000683925"/>
    </source>
</evidence>
<proteinExistence type="predicted"/>
<dbReference type="Proteomes" id="UP000683925">
    <property type="component" value="Unassembled WGS sequence"/>
</dbReference>
<dbReference type="AlphaFoldDB" id="A0A8S1XLH9"/>
<reference evidence="1" key="1">
    <citation type="submission" date="2021-01" db="EMBL/GenBank/DDBJ databases">
        <authorList>
            <consortium name="Genoscope - CEA"/>
            <person name="William W."/>
        </authorList>
    </citation>
    <scope>NUCLEOTIDE SEQUENCE</scope>
</reference>
<sequence length="49" mass="5785">MILSHHSIVCEMNLKPYLFSHLHSFYTCCFVQQTQTNLIFILFSKYGSL</sequence>
<evidence type="ECO:0000313" key="1">
    <source>
        <dbReference type="EMBL" id="CAD8201687.1"/>
    </source>
</evidence>
<comment type="caution">
    <text evidence="1">The sequence shown here is derived from an EMBL/GenBank/DDBJ whole genome shotgun (WGS) entry which is preliminary data.</text>
</comment>
<gene>
    <name evidence="1" type="ORF">POCTA_138.1.T1250084</name>
</gene>
<accession>A0A8S1XLH9</accession>
<keyword evidence="2" id="KW-1185">Reference proteome</keyword>